<feature type="transmembrane region" description="Helical" evidence="1">
    <location>
        <begin position="26"/>
        <end position="48"/>
    </location>
</feature>
<feature type="transmembrane region" description="Helical" evidence="1">
    <location>
        <begin position="235"/>
        <end position="255"/>
    </location>
</feature>
<dbReference type="PANTHER" id="PTHR36833">
    <property type="entry name" value="SLR0610 PROTEIN-RELATED"/>
    <property type="match status" value="1"/>
</dbReference>
<dbReference type="RefSeq" id="WP_203998794.1">
    <property type="nucleotide sequence ID" value="NZ_BOPG01000034.1"/>
</dbReference>
<comment type="caution">
    <text evidence="2">The sequence shown here is derived from an EMBL/GenBank/DDBJ whole genome shotgun (WGS) entry which is preliminary data.</text>
</comment>
<accession>A0A8J3Z8G7</accession>
<protein>
    <submittedName>
        <fullName evidence="2">ABC transporter permease</fullName>
    </submittedName>
</protein>
<organism evidence="2 3">
    <name type="scientific">Virgisporangium aurantiacum</name>
    <dbReference type="NCBI Taxonomy" id="175570"/>
    <lineage>
        <taxon>Bacteria</taxon>
        <taxon>Bacillati</taxon>
        <taxon>Actinomycetota</taxon>
        <taxon>Actinomycetes</taxon>
        <taxon>Micromonosporales</taxon>
        <taxon>Micromonosporaceae</taxon>
        <taxon>Virgisporangium</taxon>
    </lineage>
</organism>
<dbReference type="AlphaFoldDB" id="A0A8J3Z8G7"/>
<feature type="transmembrane region" description="Helical" evidence="1">
    <location>
        <begin position="145"/>
        <end position="173"/>
    </location>
</feature>
<dbReference type="PANTHER" id="PTHR36833:SF1">
    <property type="entry name" value="INTEGRAL MEMBRANE TRANSPORT PROTEIN"/>
    <property type="match status" value="1"/>
</dbReference>
<evidence type="ECO:0000313" key="3">
    <source>
        <dbReference type="Proteomes" id="UP000612585"/>
    </source>
</evidence>
<dbReference type="Pfam" id="PF06182">
    <property type="entry name" value="ABC2_membrane_6"/>
    <property type="match status" value="1"/>
</dbReference>
<feature type="transmembrane region" description="Helical" evidence="1">
    <location>
        <begin position="204"/>
        <end position="223"/>
    </location>
</feature>
<keyword evidence="1" id="KW-0472">Membrane</keyword>
<keyword evidence="3" id="KW-1185">Reference proteome</keyword>
<name>A0A8J3Z8G7_9ACTN</name>
<gene>
    <name evidence="2" type="ORF">Vau01_058090</name>
</gene>
<reference evidence="2" key="1">
    <citation type="submission" date="2021-01" db="EMBL/GenBank/DDBJ databases">
        <title>Whole genome shotgun sequence of Virgisporangium aurantiacum NBRC 16421.</title>
        <authorList>
            <person name="Komaki H."/>
            <person name="Tamura T."/>
        </authorList>
    </citation>
    <scope>NUCLEOTIDE SEQUENCE</scope>
    <source>
        <strain evidence="2">NBRC 16421</strain>
    </source>
</reference>
<feature type="transmembrane region" description="Helical" evidence="1">
    <location>
        <begin position="60"/>
        <end position="81"/>
    </location>
</feature>
<proteinExistence type="predicted"/>
<keyword evidence="1" id="KW-0812">Transmembrane</keyword>
<evidence type="ECO:0000256" key="1">
    <source>
        <dbReference type="SAM" id="Phobius"/>
    </source>
</evidence>
<dbReference type="EMBL" id="BOPG01000034">
    <property type="protein sequence ID" value="GIJ58293.1"/>
    <property type="molecule type" value="Genomic_DNA"/>
</dbReference>
<keyword evidence="1" id="KW-1133">Transmembrane helix</keyword>
<dbReference type="InterPro" id="IPR010390">
    <property type="entry name" value="ABC-2_transporter-like"/>
</dbReference>
<dbReference type="Proteomes" id="UP000612585">
    <property type="component" value="Unassembled WGS sequence"/>
</dbReference>
<sequence length="267" mass="28445">MVDSLRPYWVILGSRMKSQTTYRRSFAIDLAVSIGGTTIGFAEVYVIFTNVTVLGGLDFAATAMIFALSHVSFTIADLFVGHVSNLPVYVRTGTLDAFMLRPLSVFGQLATADITLRRLGRTATGFVILAVAVPMSDVDWTPAKVGLVVMTVLAGTGIYGGLIVAGAAVQFWLVEGGEFASAITYGGNYAAQYPASVYHPVVRVLFSFVVPAAFVAYLPVLVLLDKPGPAGLPQWLGWCTPLAAAAVWAVAMWTWRAGLRHYAGTGS</sequence>
<evidence type="ECO:0000313" key="2">
    <source>
        <dbReference type="EMBL" id="GIJ58293.1"/>
    </source>
</evidence>